<proteinExistence type="predicted"/>
<comment type="caution">
    <text evidence="6">The sequence shown here is derived from an EMBL/GenBank/DDBJ whole genome shotgun (WGS) entry which is preliminary data.</text>
</comment>
<dbReference type="SMART" id="SM00895">
    <property type="entry name" value="FCD"/>
    <property type="match status" value="1"/>
</dbReference>
<evidence type="ECO:0000256" key="4">
    <source>
        <dbReference type="SAM" id="MobiDB-lite"/>
    </source>
</evidence>
<dbReference type="RefSeq" id="WP_381185920.1">
    <property type="nucleotide sequence ID" value="NZ_JBHSFK010000055.1"/>
</dbReference>
<evidence type="ECO:0000313" key="7">
    <source>
        <dbReference type="Proteomes" id="UP001595839"/>
    </source>
</evidence>
<dbReference type="InterPro" id="IPR011711">
    <property type="entry name" value="GntR_C"/>
</dbReference>
<organism evidence="6 7">
    <name type="scientific">Streptomyces vulcanius</name>
    <dbReference type="NCBI Taxonomy" id="1441876"/>
    <lineage>
        <taxon>Bacteria</taxon>
        <taxon>Bacillati</taxon>
        <taxon>Actinomycetota</taxon>
        <taxon>Actinomycetes</taxon>
        <taxon>Kitasatosporales</taxon>
        <taxon>Streptomycetaceae</taxon>
        <taxon>Streptomyces</taxon>
    </lineage>
</organism>
<dbReference type="Gene3D" id="1.20.120.530">
    <property type="entry name" value="GntR ligand-binding domain-like"/>
    <property type="match status" value="1"/>
</dbReference>
<dbReference type="InterPro" id="IPR000524">
    <property type="entry name" value="Tscrpt_reg_HTH_GntR"/>
</dbReference>
<dbReference type="PRINTS" id="PR00035">
    <property type="entry name" value="HTHGNTR"/>
</dbReference>
<evidence type="ECO:0000256" key="1">
    <source>
        <dbReference type="ARBA" id="ARBA00023015"/>
    </source>
</evidence>
<sequence>MNGTTSESSEEPEPSGPVREAVGSPVSGARAEAAPGGRRMALDVHGRLRAMILSGELPPGSALLQAEMARRLGVSRTPMREAFRLLQEEGLIDAKPDQRARVRGIDPEELDGVYGTRIMLEALAVTASAKTLTGADLDRMGEMLQRMKDLADVGDLAHGADEKGPDDWSAAHREFHRVATRGVGAQLHRTLSSLAEHSERYIRLARFGVPGSQARAHREHEELLTALKANDEAEAARVVAVHLARTALGVMADVAPEYEPVTTRSAVRMVGGGTSSP</sequence>
<dbReference type="SUPFAM" id="SSF46785">
    <property type="entry name" value="Winged helix' DNA-binding domain"/>
    <property type="match status" value="1"/>
</dbReference>
<dbReference type="Gene3D" id="1.10.10.10">
    <property type="entry name" value="Winged helix-like DNA-binding domain superfamily/Winged helix DNA-binding domain"/>
    <property type="match status" value="1"/>
</dbReference>
<dbReference type="InterPro" id="IPR008920">
    <property type="entry name" value="TF_FadR/GntR_C"/>
</dbReference>
<dbReference type="SMART" id="SM00345">
    <property type="entry name" value="HTH_GNTR"/>
    <property type="match status" value="1"/>
</dbReference>
<keyword evidence="2" id="KW-0238">DNA-binding</keyword>
<protein>
    <submittedName>
        <fullName evidence="6">GntR family transcriptional regulator</fullName>
    </submittedName>
</protein>
<evidence type="ECO:0000259" key="5">
    <source>
        <dbReference type="PROSITE" id="PS50949"/>
    </source>
</evidence>
<dbReference type="PANTHER" id="PTHR43537">
    <property type="entry name" value="TRANSCRIPTIONAL REGULATOR, GNTR FAMILY"/>
    <property type="match status" value="1"/>
</dbReference>
<dbReference type="SUPFAM" id="SSF48008">
    <property type="entry name" value="GntR ligand-binding domain-like"/>
    <property type="match status" value="1"/>
</dbReference>
<dbReference type="PANTHER" id="PTHR43537:SF24">
    <property type="entry name" value="GLUCONATE OPERON TRANSCRIPTIONAL REPRESSOR"/>
    <property type="match status" value="1"/>
</dbReference>
<evidence type="ECO:0000256" key="3">
    <source>
        <dbReference type="ARBA" id="ARBA00023163"/>
    </source>
</evidence>
<feature type="compositionally biased region" description="Low complexity" evidence="4">
    <location>
        <begin position="28"/>
        <end position="37"/>
    </location>
</feature>
<evidence type="ECO:0000313" key="6">
    <source>
        <dbReference type="EMBL" id="MFC4507364.1"/>
    </source>
</evidence>
<keyword evidence="1" id="KW-0805">Transcription regulation</keyword>
<dbReference type="CDD" id="cd07377">
    <property type="entry name" value="WHTH_GntR"/>
    <property type="match status" value="1"/>
</dbReference>
<dbReference type="InterPro" id="IPR036388">
    <property type="entry name" value="WH-like_DNA-bd_sf"/>
</dbReference>
<feature type="domain" description="HTH gntR-type" evidence="5">
    <location>
        <begin position="38"/>
        <end position="105"/>
    </location>
</feature>
<dbReference type="Pfam" id="PF00392">
    <property type="entry name" value="GntR"/>
    <property type="match status" value="1"/>
</dbReference>
<evidence type="ECO:0000256" key="2">
    <source>
        <dbReference type="ARBA" id="ARBA00023125"/>
    </source>
</evidence>
<keyword evidence="3" id="KW-0804">Transcription</keyword>
<dbReference type="Proteomes" id="UP001595839">
    <property type="component" value="Unassembled WGS sequence"/>
</dbReference>
<dbReference type="PROSITE" id="PS50949">
    <property type="entry name" value="HTH_GNTR"/>
    <property type="match status" value="1"/>
</dbReference>
<keyword evidence="7" id="KW-1185">Reference proteome</keyword>
<reference evidence="7" key="1">
    <citation type="journal article" date="2019" name="Int. J. Syst. Evol. Microbiol.">
        <title>The Global Catalogue of Microorganisms (GCM) 10K type strain sequencing project: providing services to taxonomists for standard genome sequencing and annotation.</title>
        <authorList>
            <consortium name="The Broad Institute Genomics Platform"/>
            <consortium name="The Broad Institute Genome Sequencing Center for Infectious Disease"/>
            <person name="Wu L."/>
            <person name="Ma J."/>
        </authorList>
    </citation>
    <scope>NUCLEOTIDE SEQUENCE [LARGE SCALE GENOMIC DNA]</scope>
    <source>
        <strain evidence="7">CGMCC 4.7177</strain>
    </source>
</reference>
<dbReference type="EMBL" id="JBHSFK010000055">
    <property type="protein sequence ID" value="MFC4507364.1"/>
    <property type="molecule type" value="Genomic_DNA"/>
</dbReference>
<dbReference type="Pfam" id="PF07729">
    <property type="entry name" value="FCD"/>
    <property type="match status" value="1"/>
</dbReference>
<accession>A0ABV9B5H4</accession>
<dbReference type="InterPro" id="IPR036390">
    <property type="entry name" value="WH_DNA-bd_sf"/>
</dbReference>
<gene>
    <name evidence="6" type="ORF">ACFPIH_49520</name>
</gene>
<name>A0ABV9B5H4_9ACTN</name>
<feature type="region of interest" description="Disordered" evidence="4">
    <location>
        <begin position="1"/>
        <end position="37"/>
    </location>
</feature>